<evidence type="ECO:0000256" key="1">
    <source>
        <dbReference type="SAM" id="MobiDB-lite"/>
    </source>
</evidence>
<dbReference type="OrthoDB" id="261614at2759"/>
<sequence>MSYSNWKLNSLKDELKRRGAIMRGKKAELIERLEAYDRNFNFGFVAVDNENSAPKMCLPPPETFKDVHCGIKLNIDISKTRVETYLQSFDQNITEKSAQLFQSKFVQYLKFSSTGSGVFFNSSVKAAMKKILYHVDIFITTDNSIEQCQCECAAGEGTQAHCKHITAVLLTVAMFCERKVLWIEEACTTQLQTFHQPKTKFNRSPIKATELPVLGNSNNNFDPRPQHNSIRQFALTTPSSTRHEIINKVSIEEEKTVIECIGLTKNKGDNDQFKNIEEITKEKEYEEKKLVKKSWKIRKNKRIGNIPRHQHQTTIRETKSKPNNKVKKKNKCKNR</sequence>
<dbReference type="Pfam" id="PF02037">
    <property type="entry name" value="SAP"/>
    <property type="match status" value="1"/>
</dbReference>
<reference evidence="3" key="1">
    <citation type="submission" date="2022-01" db="EMBL/GenBank/DDBJ databases">
        <authorList>
            <person name="King R."/>
        </authorList>
    </citation>
    <scope>NUCLEOTIDE SEQUENCE</scope>
</reference>
<feature type="region of interest" description="Disordered" evidence="1">
    <location>
        <begin position="300"/>
        <end position="335"/>
    </location>
</feature>
<dbReference type="EMBL" id="OV651829">
    <property type="protein sequence ID" value="CAH1104601.1"/>
    <property type="molecule type" value="Genomic_DNA"/>
</dbReference>
<name>A0A9P0GB74_9CUCU</name>
<dbReference type="InterPro" id="IPR007527">
    <property type="entry name" value="Znf_SWIM"/>
</dbReference>
<dbReference type="GO" id="GO:0008270">
    <property type="term" value="F:zinc ion binding"/>
    <property type="evidence" value="ECO:0007669"/>
    <property type="project" value="InterPro"/>
</dbReference>
<dbReference type="Gene3D" id="1.10.720.30">
    <property type="entry name" value="SAP domain"/>
    <property type="match status" value="1"/>
</dbReference>
<dbReference type="SUPFAM" id="SSF68906">
    <property type="entry name" value="SAP domain"/>
    <property type="match status" value="1"/>
</dbReference>
<protein>
    <recommendedName>
        <fullName evidence="2">SAP domain-containing protein</fullName>
    </recommendedName>
</protein>
<evidence type="ECO:0000313" key="4">
    <source>
        <dbReference type="Proteomes" id="UP001153636"/>
    </source>
</evidence>
<keyword evidence="4" id="KW-1185">Reference proteome</keyword>
<dbReference type="Proteomes" id="UP001153636">
    <property type="component" value="Chromosome 17"/>
</dbReference>
<organism evidence="3 4">
    <name type="scientific">Psylliodes chrysocephalus</name>
    <dbReference type="NCBI Taxonomy" id="3402493"/>
    <lineage>
        <taxon>Eukaryota</taxon>
        <taxon>Metazoa</taxon>
        <taxon>Ecdysozoa</taxon>
        <taxon>Arthropoda</taxon>
        <taxon>Hexapoda</taxon>
        <taxon>Insecta</taxon>
        <taxon>Pterygota</taxon>
        <taxon>Neoptera</taxon>
        <taxon>Endopterygota</taxon>
        <taxon>Coleoptera</taxon>
        <taxon>Polyphaga</taxon>
        <taxon>Cucujiformia</taxon>
        <taxon>Chrysomeloidea</taxon>
        <taxon>Chrysomelidae</taxon>
        <taxon>Galerucinae</taxon>
        <taxon>Alticini</taxon>
        <taxon>Psylliodes</taxon>
    </lineage>
</organism>
<accession>A0A9P0GB74</accession>
<dbReference type="Pfam" id="PF04434">
    <property type="entry name" value="SWIM"/>
    <property type="match status" value="1"/>
</dbReference>
<evidence type="ECO:0000259" key="2">
    <source>
        <dbReference type="SMART" id="SM00513"/>
    </source>
</evidence>
<evidence type="ECO:0000313" key="3">
    <source>
        <dbReference type="EMBL" id="CAH1104601.1"/>
    </source>
</evidence>
<feature type="domain" description="SAP" evidence="2">
    <location>
        <begin position="3"/>
        <end position="37"/>
    </location>
</feature>
<dbReference type="SMART" id="SM00513">
    <property type="entry name" value="SAP"/>
    <property type="match status" value="1"/>
</dbReference>
<feature type="compositionally biased region" description="Basic residues" evidence="1">
    <location>
        <begin position="322"/>
        <end position="335"/>
    </location>
</feature>
<dbReference type="AlphaFoldDB" id="A0A9P0GB74"/>
<gene>
    <name evidence="3" type="ORF">PSYICH_LOCUS5525</name>
</gene>
<proteinExistence type="predicted"/>
<dbReference type="InterPro" id="IPR003034">
    <property type="entry name" value="SAP_dom"/>
</dbReference>
<dbReference type="InterPro" id="IPR036361">
    <property type="entry name" value="SAP_dom_sf"/>
</dbReference>